<dbReference type="PROSITE" id="PS52016">
    <property type="entry name" value="TONB_DEPENDENT_REC_3"/>
    <property type="match status" value="1"/>
</dbReference>
<evidence type="ECO:0000256" key="6">
    <source>
        <dbReference type="ARBA" id="ARBA00023077"/>
    </source>
</evidence>
<feature type="domain" description="TonB-dependent receptor plug" evidence="14">
    <location>
        <begin position="74"/>
        <end position="175"/>
    </location>
</feature>
<dbReference type="RefSeq" id="WP_204681308.1">
    <property type="nucleotide sequence ID" value="NZ_BSNR01000001.1"/>
</dbReference>
<feature type="signal peptide" evidence="12">
    <location>
        <begin position="1"/>
        <end position="34"/>
    </location>
</feature>
<dbReference type="InterPro" id="IPR012910">
    <property type="entry name" value="Plug_dom"/>
</dbReference>
<keyword evidence="6 11" id="KW-0798">TonB box</keyword>
<dbReference type="Gene3D" id="2.170.130.10">
    <property type="entry name" value="TonB-dependent receptor, plug domain"/>
    <property type="match status" value="1"/>
</dbReference>
<evidence type="ECO:0000259" key="14">
    <source>
        <dbReference type="Pfam" id="PF07715"/>
    </source>
</evidence>
<dbReference type="InterPro" id="IPR037066">
    <property type="entry name" value="Plug_dom_sf"/>
</dbReference>
<evidence type="ECO:0000256" key="2">
    <source>
        <dbReference type="ARBA" id="ARBA00009810"/>
    </source>
</evidence>
<keyword evidence="4 10" id="KW-1134">Transmembrane beta strand</keyword>
<dbReference type="PANTHER" id="PTHR32552">
    <property type="entry name" value="FERRICHROME IRON RECEPTOR-RELATED"/>
    <property type="match status" value="1"/>
</dbReference>
<evidence type="ECO:0000256" key="5">
    <source>
        <dbReference type="ARBA" id="ARBA00022692"/>
    </source>
</evidence>
<evidence type="ECO:0000256" key="1">
    <source>
        <dbReference type="ARBA" id="ARBA00004571"/>
    </source>
</evidence>
<protein>
    <submittedName>
        <fullName evidence="15">TonB-dependent siderophore receptor</fullName>
    </submittedName>
</protein>
<dbReference type="Proteomes" id="UP001430149">
    <property type="component" value="Unassembled WGS sequence"/>
</dbReference>
<feature type="domain" description="TonB-dependent receptor-like beta-barrel" evidence="13">
    <location>
        <begin position="264"/>
        <end position="695"/>
    </location>
</feature>
<dbReference type="NCBIfam" id="TIGR01783">
    <property type="entry name" value="TonB-siderophor"/>
    <property type="match status" value="1"/>
</dbReference>
<evidence type="ECO:0000259" key="13">
    <source>
        <dbReference type="Pfam" id="PF00593"/>
    </source>
</evidence>
<dbReference type="PANTHER" id="PTHR32552:SF82">
    <property type="entry name" value="FCUA PROTEIN"/>
    <property type="match status" value="1"/>
</dbReference>
<accession>A0ABS2K473</accession>
<keyword evidence="5 10" id="KW-0812">Transmembrane</keyword>
<reference evidence="15" key="1">
    <citation type="submission" date="2020-10" db="EMBL/GenBank/DDBJ databases">
        <title>Phylogeny of dyella-like bacteria.</title>
        <authorList>
            <person name="Fu J."/>
        </authorList>
    </citation>
    <scope>NUCLEOTIDE SEQUENCE</scope>
    <source>
        <strain evidence="15">DHOC52</strain>
    </source>
</reference>
<comment type="caution">
    <text evidence="15">The sequence shown here is derived from an EMBL/GenBank/DDBJ whole genome shotgun (WGS) entry which is preliminary data.</text>
</comment>
<feature type="chain" id="PRO_5046385080" evidence="12">
    <location>
        <begin position="35"/>
        <end position="725"/>
    </location>
</feature>
<dbReference type="InterPro" id="IPR039426">
    <property type="entry name" value="TonB-dep_rcpt-like"/>
</dbReference>
<evidence type="ECO:0000256" key="7">
    <source>
        <dbReference type="ARBA" id="ARBA00023136"/>
    </source>
</evidence>
<keyword evidence="8 15" id="KW-0675">Receptor</keyword>
<evidence type="ECO:0000256" key="12">
    <source>
        <dbReference type="SAM" id="SignalP"/>
    </source>
</evidence>
<dbReference type="Pfam" id="PF00593">
    <property type="entry name" value="TonB_dep_Rec_b-barrel"/>
    <property type="match status" value="1"/>
</dbReference>
<gene>
    <name evidence="15" type="ORF">ISP19_09885</name>
</gene>
<evidence type="ECO:0000313" key="16">
    <source>
        <dbReference type="Proteomes" id="UP001430149"/>
    </source>
</evidence>
<proteinExistence type="inferred from homology"/>
<evidence type="ECO:0000313" key="15">
    <source>
        <dbReference type="EMBL" id="MBM7125689.1"/>
    </source>
</evidence>
<dbReference type="InterPro" id="IPR000531">
    <property type="entry name" value="Beta-barrel_TonB"/>
</dbReference>
<dbReference type="InterPro" id="IPR010105">
    <property type="entry name" value="TonB_sidphr_rcpt"/>
</dbReference>
<comment type="subcellular location">
    <subcellularLocation>
        <location evidence="1 10">Cell outer membrane</location>
        <topology evidence="1 10">Multi-pass membrane protein</topology>
    </subcellularLocation>
</comment>
<sequence length="725" mass="79474">MFVADQRRALSCLPSRRRLAVFVLCALATGAVHADDSDPQNAKVLDQVNVTAATPLDVYRASEADAGALGQRSLLDTPFSIDAVTSDLIQNRQAIDINEAFATDAGVTPLSNGYTGESSGFAVRGLPVDLLNGYKMDGLSIPNWGSDLPLEPFSQIELLKGPGGFMYGFGQPGGIVNFISKQPTLKPYASVTLGYLANGVFREAVDFGGTLGGQGGWGYRVNLVHEDGDTFVHGGHINRNAASLTLTKDITSNLHWHFNSIYQDRDVRGAYYGIILGQDFGYALPEPVHVPAPLPGDQRVSQPYTGYQTTYRVANTGLKWDISPNWNFSLDYSYAEQTRENHDSALILMNNQGDYTDLNFLGYSRYNYQQWQGMFTGSVTTGPITHNLVFGAAWQALDEHYPQYSGSDFGEVVLGSGNIYDVPVFPNPNTPVSRATYLAETTTQRALFASDTLTFSQQWSALLGLRYIEYIDTSYNDGSTTPAARYNQNPVTPTAALMYKPIAPVTLYASYVQSLEQPASAPETAVNAYQTFAPTMSKQFELGAKTEFDTWSTNLALFQVQRGLQYLTSDNVYVQNGQTRYQGIDLSTQTSLGKNWTLMGGVMYLDATNVLAAPDVNGKRAYGAPRLQGNVYVEYRVPQIPGLFLTGGARYVGNEAVEADNSNFIGAYHTFDLGARYTTMMGNHPVTYRVGVDNLTNEKYWLTSFGFILNQGTPRTVRASVTFTL</sequence>
<keyword evidence="3 10" id="KW-0813">Transport</keyword>
<dbReference type="InterPro" id="IPR036942">
    <property type="entry name" value="Beta-barrel_TonB_sf"/>
</dbReference>
<name>A0ABS2K473_9GAMM</name>
<comment type="similarity">
    <text evidence="2 10 11">Belongs to the TonB-dependent receptor family.</text>
</comment>
<keyword evidence="9 10" id="KW-0998">Cell outer membrane</keyword>
<keyword evidence="16" id="KW-1185">Reference proteome</keyword>
<evidence type="ECO:0000256" key="3">
    <source>
        <dbReference type="ARBA" id="ARBA00022448"/>
    </source>
</evidence>
<evidence type="ECO:0000256" key="4">
    <source>
        <dbReference type="ARBA" id="ARBA00022452"/>
    </source>
</evidence>
<evidence type="ECO:0000256" key="9">
    <source>
        <dbReference type="ARBA" id="ARBA00023237"/>
    </source>
</evidence>
<keyword evidence="7 10" id="KW-0472">Membrane</keyword>
<organism evidence="15 16">
    <name type="scientific">Dyella flava</name>
    <dbReference type="NCBI Taxonomy" id="1920170"/>
    <lineage>
        <taxon>Bacteria</taxon>
        <taxon>Pseudomonadati</taxon>
        <taxon>Pseudomonadota</taxon>
        <taxon>Gammaproteobacteria</taxon>
        <taxon>Lysobacterales</taxon>
        <taxon>Rhodanobacteraceae</taxon>
        <taxon>Dyella</taxon>
    </lineage>
</organism>
<dbReference type="EMBL" id="JADIKE010000035">
    <property type="protein sequence ID" value="MBM7125689.1"/>
    <property type="molecule type" value="Genomic_DNA"/>
</dbReference>
<evidence type="ECO:0000256" key="10">
    <source>
        <dbReference type="PROSITE-ProRule" id="PRU01360"/>
    </source>
</evidence>
<dbReference type="Pfam" id="PF07715">
    <property type="entry name" value="Plug"/>
    <property type="match status" value="1"/>
</dbReference>
<evidence type="ECO:0000256" key="11">
    <source>
        <dbReference type="RuleBase" id="RU003357"/>
    </source>
</evidence>
<dbReference type="SUPFAM" id="SSF56935">
    <property type="entry name" value="Porins"/>
    <property type="match status" value="1"/>
</dbReference>
<dbReference type="Gene3D" id="2.40.170.20">
    <property type="entry name" value="TonB-dependent receptor, beta-barrel domain"/>
    <property type="match status" value="1"/>
</dbReference>
<keyword evidence="12" id="KW-0732">Signal</keyword>
<dbReference type="CDD" id="cd01347">
    <property type="entry name" value="ligand_gated_channel"/>
    <property type="match status" value="1"/>
</dbReference>
<evidence type="ECO:0000256" key="8">
    <source>
        <dbReference type="ARBA" id="ARBA00023170"/>
    </source>
</evidence>